<dbReference type="eggNOG" id="KOG1987">
    <property type="taxonomic scope" value="Eukaryota"/>
</dbReference>
<feature type="domain" description="MATH" evidence="4">
    <location>
        <begin position="25"/>
        <end position="155"/>
    </location>
</feature>
<dbReference type="Pfam" id="PF22486">
    <property type="entry name" value="MATH_2"/>
    <property type="match status" value="2"/>
</dbReference>
<dbReference type="InterPro" id="IPR002083">
    <property type="entry name" value="MATH/TRAF_dom"/>
</dbReference>
<sequence>MSTASASTVSKLLMSASTIVSNTESGQHLLKIDGYSRIKDAITTGNHVQSSSFSVGGYSWCIYYYPNGVSSSVSDYISVRLVLVTYVNQSVRAQFMLSLLNQDGEAVPSYTYNYGVQSFSRYSSWELGPWRFIQKAVLERSDYLADNCFSIRCDVTVFKDVGNISPTPSPSPLVLVPPSDLIRHLGGLLATVEGADVVFEVDGKTFLAHRNVLAARSPVFRAELFGSAGKENNSVAATICVDDMEAHDFGALLHFMYTDSLPEMKGGEAVAMLPDLIAAADKYKMERLRLVCEDKLCEYVNVRTAAAMLAFAEEHQCHGLKKKCLQLLDDPAILRKIVETEGLDYLTKSYPSVLKDLIAKFATKVCATRIKDIKREENTLIGLPMSITGGTPRPPLRSASTVIAGTESGQHLLKIEGYSRIKEEFPNGKEIKSRSFHVGGHSWHISYYPSGYNSDNANCVSIFLQLDRKVEKGVKANYSFSLLDRAGRPSYTLRSGEPSIFIDIGWGWRCLIEKDKLEKLDCLWDDCFTIMCDFNVFKELRTEDIDIIAATPPPLPPPPPPTIMVPPSDLHRHLGGLLTTEEGADVMFEVDGKTFKSHKWVLAARSPMFREKLFDPKKEIAATSGAVDVIHINNIEAQDFVALLCYMYTDSLPEMKGEETVEMLPDLVAAANRYKIDRLRLLCEHRLCEYVNERTVVAMLAFAGENHCDGLKKKCLCFLDDPIKLREVMKAEGLEHLSKNYPSILKDLIAKLADAPTYLWQQNTSDHEYIIKGT</sequence>
<feature type="domain" description="MATH" evidence="4">
    <location>
        <begin position="408"/>
        <end position="534"/>
    </location>
</feature>
<dbReference type="HOGENOM" id="CLU_004253_5_1_1"/>
<dbReference type="SUPFAM" id="SSF54695">
    <property type="entry name" value="POZ domain"/>
    <property type="match status" value="2"/>
</dbReference>
<dbReference type="Gene3D" id="3.30.710.10">
    <property type="entry name" value="Potassium Channel Kv1.1, Chain A"/>
    <property type="match status" value="2"/>
</dbReference>
<dbReference type="InterPro" id="IPR056423">
    <property type="entry name" value="BACK_BPM_SPOP"/>
</dbReference>
<dbReference type="GO" id="GO:0016567">
    <property type="term" value="P:protein ubiquitination"/>
    <property type="evidence" value="ECO:0007669"/>
    <property type="project" value="InterPro"/>
</dbReference>
<evidence type="ECO:0000313" key="5">
    <source>
        <dbReference type="EnsemblPlants" id="LPERR04G09860.1"/>
    </source>
</evidence>
<dbReference type="SMART" id="SM00225">
    <property type="entry name" value="BTB"/>
    <property type="match status" value="2"/>
</dbReference>
<evidence type="ECO:0000313" key="6">
    <source>
        <dbReference type="Proteomes" id="UP000032180"/>
    </source>
</evidence>
<dbReference type="PANTHER" id="PTHR26379:SF339">
    <property type="entry name" value="BTB DOMAIN-CONTAINING PROTEIN"/>
    <property type="match status" value="1"/>
</dbReference>
<proteinExistence type="inferred from homology"/>
<protein>
    <recommendedName>
        <fullName evidence="7">BTB domain-containing protein</fullName>
    </recommendedName>
</protein>
<comment type="similarity">
    <text evidence="2">Belongs to the Tdpoz family.</text>
</comment>
<dbReference type="PANTHER" id="PTHR26379">
    <property type="entry name" value="BTB/POZ AND MATH DOMAIN-CONTAINING PROTEIN 1"/>
    <property type="match status" value="1"/>
</dbReference>
<organism evidence="5 6">
    <name type="scientific">Leersia perrieri</name>
    <dbReference type="NCBI Taxonomy" id="77586"/>
    <lineage>
        <taxon>Eukaryota</taxon>
        <taxon>Viridiplantae</taxon>
        <taxon>Streptophyta</taxon>
        <taxon>Embryophyta</taxon>
        <taxon>Tracheophyta</taxon>
        <taxon>Spermatophyta</taxon>
        <taxon>Magnoliopsida</taxon>
        <taxon>Liliopsida</taxon>
        <taxon>Poales</taxon>
        <taxon>Poaceae</taxon>
        <taxon>BOP clade</taxon>
        <taxon>Oryzoideae</taxon>
        <taxon>Oryzeae</taxon>
        <taxon>Oryzinae</taxon>
        <taxon>Leersia</taxon>
    </lineage>
</organism>
<evidence type="ECO:0000256" key="1">
    <source>
        <dbReference type="ARBA" id="ARBA00004906"/>
    </source>
</evidence>
<comment type="pathway">
    <text evidence="1">Protein modification; protein ubiquitination.</text>
</comment>
<dbReference type="SUPFAM" id="SSF49599">
    <property type="entry name" value="TRAF domain-like"/>
    <property type="match status" value="2"/>
</dbReference>
<dbReference type="PROSITE" id="PS50097">
    <property type="entry name" value="BTB"/>
    <property type="match status" value="2"/>
</dbReference>
<accession>A0A0D9W536</accession>
<dbReference type="InterPro" id="IPR008974">
    <property type="entry name" value="TRAF-like"/>
</dbReference>
<reference evidence="6" key="2">
    <citation type="submission" date="2013-12" db="EMBL/GenBank/DDBJ databases">
        <authorList>
            <person name="Yu Y."/>
            <person name="Lee S."/>
            <person name="de Baynast K."/>
            <person name="Wissotski M."/>
            <person name="Liu L."/>
            <person name="Talag J."/>
            <person name="Goicoechea J."/>
            <person name="Angelova A."/>
            <person name="Jetty R."/>
            <person name="Kudrna D."/>
            <person name="Golser W."/>
            <person name="Rivera L."/>
            <person name="Zhang J."/>
            <person name="Wing R."/>
        </authorList>
    </citation>
    <scope>NUCLEOTIDE SEQUENCE</scope>
</reference>
<dbReference type="SMART" id="SM00061">
    <property type="entry name" value="MATH"/>
    <property type="match status" value="2"/>
</dbReference>
<dbReference type="CDD" id="cd18280">
    <property type="entry name" value="BTB_POZ_BPM_plant"/>
    <property type="match status" value="1"/>
</dbReference>
<dbReference type="STRING" id="77586.A0A0D9W536"/>
<dbReference type="InterPro" id="IPR000210">
    <property type="entry name" value="BTB/POZ_dom"/>
</dbReference>
<dbReference type="InterPro" id="IPR011333">
    <property type="entry name" value="SKP1/BTB/POZ_sf"/>
</dbReference>
<keyword evidence="6" id="KW-1185">Reference proteome</keyword>
<evidence type="ECO:0000259" key="3">
    <source>
        <dbReference type="PROSITE" id="PS50097"/>
    </source>
</evidence>
<dbReference type="InterPro" id="IPR045005">
    <property type="entry name" value="BPM1-6"/>
</dbReference>
<dbReference type="Pfam" id="PF24570">
    <property type="entry name" value="BACK_BPM_SPOP"/>
    <property type="match status" value="2"/>
</dbReference>
<dbReference type="Gene3D" id="1.25.40.420">
    <property type="match status" value="2"/>
</dbReference>
<dbReference type="Gramene" id="LPERR04G09860.1">
    <property type="protein sequence ID" value="LPERR04G09860.1"/>
    <property type="gene ID" value="LPERR04G09860"/>
</dbReference>
<dbReference type="Proteomes" id="UP000032180">
    <property type="component" value="Chromosome 4"/>
</dbReference>
<reference evidence="5" key="3">
    <citation type="submission" date="2015-04" db="UniProtKB">
        <authorList>
            <consortium name="EnsemblPlants"/>
        </authorList>
    </citation>
    <scope>IDENTIFICATION</scope>
</reference>
<name>A0A0D9W536_9ORYZ</name>
<evidence type="ECO:0000256" key="2">
    <source>
        <dbReference type="ARBA" id="ARBA00010846"/>
    </source>
</evidence>
<dbReference type="CDD" id="cd00121">
    <property type="entry name" value="MATH"/>
    <property type="match status" value="2"/>
</dbReference>
<dbReference type="Pfam" id="PF00651">
    <property type="entry name" value="BTB"/>
    <property type="match status" value="2"/>
</dbReference>
<dbReference type="PROSITE" id="PS50144">
    <property type="entry name" value="MATH"/>
    <property type="match status" value="2"/>
</dbReference>
<dbReference type="Gene3D" id="2.60.210.10">
    <property type="entry name" value="Apoptosis, Tumor Necrosis Factor Receptor Associated Protein 2, Chain A"/>
    <property type="match status" value="2"/>
</dbReference>
<reference evidence="5 6" key="1">
    <citation type="submission" date="2012-08" db="EMBL/GenBank/DDBJ databases">
        <title>Oryza genome evolution.</title>
        <authorList>
            <person name="Wing R.A."/>
        </authorList>
    </citation>
    <scope>NUCLEOTIDE SEQUENCE</scope>
</reference>
<evidence type="ECO:0008006" key="7">
    <source>
        <dbReference type="Google" id="ProtNLM"/>
    </source>
</evidence>
<evidence type="ECO:0000259" key="4">
    <source>
        <dbReference type="PROSITE" id="PS50144"/>
    </source>
</evidence>
<feature type="domain" description="BTB" evidence="3">
    <location>
        <begin position="195"/>
        <end position="265"/>
    </location>
</feature>
<dbReference type="EnsemblPlants" id="LPERR04G09860.1">
    <property type="protein sequence ID" value="LPERR04G09860.1"/>
    <property type="gene ID" value="LPERR04G09860"/>
</dbReference>
<dbReference type="AlphaFoldDB" id="A0A0D9W536"/>
<feature type="domain" description="BTB" evidence="3">
    <location>
        <begin position="584"/>
        <end position="656"/>
    </location>
</feature>